<organism evidence="2 3">
    <name type="scientific">Candidatus Bilamarchaeum dharawalense</name>
    <dbReference type="NCBI Taxonomy" id="2885759"/>
    <lineage>
        <taxon>Archaea</taxon>
        <taxon>Candidatus Micrarchaeota</taxon>
        <taxon>Candidatus Micrarchaeia</taxon>
        <taxon>Candidatus Anstonellales</taxon>
        <taxon>Candidatus Bilamarchaeaceae</taxon>
        <taxon>Candidatus Bilamarchaeum</taxon>
    </lineage>
</organism>
<evidence type="ECO:0000313" key="3">
    <source>
        <dbReference type="Proteomes" id="UP000789941"/>
    </source>
</evidence>
<feature type="domain" description="Threonyl-tRNA synthetase editing" evidence="1">
    <location>
        <begin position="42"/>
        <end position="145"/>
    </location>
</feature>
<dbReference type="GO" id="GO:0004829">
    <property type="term" value="F:threonine-tRNA ligase activity"/>
    <property type="evidence" value="ECO:0007669"/>
    <property type="project" value="UniProtKB-EC"/>
</dbReference>
<proteinExistence type="predicted"/>
<evidence type="ECO:0000259" key="1">
    <source>
        <dbReference type="Pfam" id="PF08915"/>
    </source>
</evidence>
<dbReference type="GO" id="GO:0005524">
    <property type="term" value="F:ATP binding"/>
    <property type="evidence" value="ECO:0007669"/>
    <property type="project" value="InterPro"/>
</dbReference>
<sequence length="158" mass="17736">MKLLCFHARDLRLEAGIHGSPAKQKQTERLLRERLGNALPLLDDSNRRTESKNALLVFVCAEKGDDRLNLIPVRDDIVRARAMLGVADIVVGAFGHLSDQVADPSLARTIIDNLVESIRPIHPGIKTFPFGWDKTLDLHVPLHHFNVSFRSYSPRDIS</sequence>
<name>A0A5E4LP50_9ARCH</name>
<reference evidence="2 3" key="1">
    <citation type="submission" date="2019-08" db="EMBL/GenBank/DDBJ databases">
        <authorList>
            <person name="Vazquez-Campos X."/>
        </authorList>
    </citation>
    <scope>NUCLEOTIDE SEQUENCE [LARGE SCALE GENOMIC DNA]</scope>
    <source>
        <strain evidence="2">LFW-283_2</strain>
    </source>
</reference>
<protein>
    <submittedName>
        <fullName evidence="2">Putative threonine--tRNA ligase 2</fullName>
        <ecNumber evidence="2">6.1.1.3</ecNumber>
    </submittedName>
</protein>
<dbReference type="Gene3D" id="3.50.80.10">
    <property type="entry name" value="D-tyrosyl-tRNA(Tyr) deacylase"/>
    <property type="match status" value="1"/>
</dbReference>
<evidence type="ECO:0000313" key="2">
    <source>
        <dbReference type="EMBL" id="VVC03870.1"/>
    </source>
</evidence>
<dbReference type="Proteomes" id="UP000789941">
    <property type="component" value="Unassembled WGS sequence"/>
</dbReference>
<gene>
    <name evidence="2" type="primary">thrS2</name>
    <name evidence="2" type="ORF">LFW2832_00587</name>
</gene>
<dbReference type="EMBL" id="CABMJJ010000009">
    <property type="protein sequence ID" value="VVC03870.1"/>
    <property type="molecule type" value="Genomic_DNA"/>
</dbReference>
<dbReference type="Pfam" id="PF08915">
    <property type="entry name" value="tRNA-Thr_ED"/>
    <property type="match status" value="1"/>
</dbReference>
<keyword evidence="2" id="KW-0436">Ligase</keyword>
<dbReference type="InterPro" id="IPR015011">
    <property type="entry name" value="Threonyl-tRNA_syn_edit_dom_arc"/>
</dbReference>
<accession>A0A5E4LP50</accession>
<comment type="caution">
    <text evidence="2">The sequence shown here is derived from an EMBL/GenBank/DDBJ whole genome shotgun (WGS) entry which is preliminary data.</text>
</comment>
<dbReference type="AlphaFoldDB" id="A0A5E4LP50"/>
<dbReference type="GO" id="GO:0008270">
    <property type="term" value="F:zinc ion binding"/>
    <property type="evidence" value="ECO:0007669"/>
    <property type="project" value="InterPro"/>
</dbReference>
<dbReference type="GO" id="GO:0005737">
    <property type="term" value="C:cytoplasm"/>
    <property type="evidence" value="ECO:0007669"/>
    <property type="project" value="InterPro"/>
</dbReference>
<dbReference type="EC" id="6.1.1.3" evidence="2"/>
<dbReference type="InterPro" id="IPR023509">
    <property type="entry name" value="DTD-like_sf"/>
</dbReference>